<dbReference type="RefSeq" id="WP_011970343.1">
    <property type="nucleotide sequence ID" value="NC_009621.1"/>
</dbReference>
<dbReference type="InterPro" id="IPR037396">
    <property type="entry name" value="FMN_HAD"/>
</dbReference>
<feature type="active site" description="Proton acceptor" evidence="6">
    <location>
        <position position="280"/>
    </location>
</feature>
<feature type="binding site" evidence="7">
    <location>
        <position position="283"/>
    </location>
    <ligand>
        <name>glyoxylate</name>
        <dbReference type="ChEBI" id="CHEBI:36655"/>
    </ligand>
</feature>
<feature type="binding site" evidence="7">
    <location>
        <position position="157"/>
    </location>
    <ligand>
        <name>FMN</name>
        <dbReference type="ChEBI" id="CHEBI:58210"/>
    </ligand>
</feature>
<feature type="binding site" evidence="7">
    <location>
        <begin position="78"/>
        <end position="80"/>
    </location>
    <ligand>
        <name>FMN</name>
        <dbReference type="ChEBI" id="CHEBI:58210"/>
    </ligand>
</feature>
<comment type="cofactor">
    <cofactor evidence="1">
        <name>FMN</name>
        <dbReference type="ChEBI" id="CHEBI:58210"/>
    </cofactor>
</comment>
<evidence type="ECO:0000313" key="10">
    <source>
        <dbReference type="Proteomes" id="UP000001108"/>
    </source>
</evidence>
<dbReference type="Proteomes" id="UP000001108">
    <property type="component" value="Plasmid pSMED02"/>
</dbReference>
<feature type="binding site" evidence="7">
    <location>
        <position position="166"/>
    </location>
    <ligand>
        <name>glyoxylate</name>
        <dbReference type="ChEBI" id="CHEBI:36655"/>
    </ligand>
</feature>
<dbReference type="InterPro" id="IPR013785">
    <property type="entry name" value="Aldolase_TIM"/>
</dbReference>
<feature type="binding site" evidence="7">
    <location>
        <position position="107"/>
    </location>
    <ligand>
        <name>FMN</name>
        <dbReference type="ChEBI" id="CHEBI:58210"/>
    </ligand>
</feature>
<keyword evidence="9" id="KW-0614">Plasmid</keyword>
<dbReference type="HOGENOM" id="CLU_020639_0_0_5"/>
<evidence type="ECO:0000256" key="6">
    <source>
        <dbReference type="PIRSR" id="PIRSR000138-1"/>
    </source>
</evidence>
<dbReference type="SUPFAM" id="SSF51395">
    <property type="entry name" value="FMN-linked oxidoreductases"/>
    <property type="match status" value="1"/>
</dbReference>
<proteinExistence type="inferred from homology"/>
<evidence type="ECO:0000259" key="8">
    <source>
        <dbReference type="PROSITE" id="PS51349"/>
    </source>
</evidence>
<evidence type="ECO:0000256" key="5">
    <source>
        <dbReference type="ARBA" id="ARBA00024042"/>
    </source>
</evidence>
<feature type="binding site" evidence="7">
    <location>
        <position position="278"/>
    </location>
    <ligand>
        <name>FMN</name>
        <dbReference type="ChEBI" id="CHEBI:58210"/>
    </ligand>
</feature>
<sequence length="396" mass="43139">MRQLLNARDFREAARRYLPRALFEYIDRGSEDECALARLRESLGAIELVPSILTAHQARDLRTEVLGKEHSLPIIIAPTALAGLVSHDGEVKIARVAARQGIPVCISTQSVTTVEDVASGAPGADIWFQLYMWKDRSRSKALLERVAAAGVTTLVITADTPASPKREYNDRNGFSIPIKYSLRAGLDVLMHPRWLGGVLMRYLLTTGMPTYGHYPEEFRGAVTRPSVAEAVRLENLLNWEDIRQIRQWWKGKILIKGILSVTDALKAKAAGAEGIVVSSHGARNLDVAPPPARVLPQIADAVGRDVEVLADSGVMRGSDVLKYVALGARSVMIGRLPLWGLAAGGEDGADLLLSMLRNEIDLTLCMLGLQKPADCALAVHRPAQITFPTNPLRAAL</sequence>
<dbReference type="EMBL" id="CP000740">
    <property type="protein sequence ID" value="ABR64235.1"/>
    <property type="molecule type" value="Genomic_DNA"/>
</dbReference>
<feature type="binding site" evidence="7">
    <location>
        <position position="25"/>
    </location>
    <ligand>
        <name>glyoxylate</name>
        <dbReference type="ChEBI" id="CHEBI:36655"/>
    </ligand>
</feature>
<evidence type="ECO:0000313" key="9">
    <source>
        <dbReference type="EMBL" id="ABR64235.1"/>
    </source>
</evidence>
<dbReference type="KEGG" id="smd:Smed_5475"/>
<reference evidence="10" key="1">
    <citation type="submission" date="2007-06" db="EMBL/GenBank/DDBJ databases">
        <title>Complete sequence of Sinorhizobium medicae WSM419 plasmid pSMED02.</title>
        <authorList>
            <consortium name="US DOE Joint Genome Institute"/>
            <person name="Copeland A."/>
            <person name="Lucas S."/>
            <person name="Lapidus A."/>
            <person name="Barry K."/>
            <person name="Glavina del Rio T."/>
            <person name="Dalin E."/>
            <person name="Tice H."/>
            <person name="Pitluck S."/>
            <person name="Chain P."/>
            <person name="Malfatti S."/>
            <person name="Shin M."/>
            <person name="Vergez L."/>
            <person name="Schmutz J."/>
            <person name="Larimer F."/>
            <person name="Land M."/>
            <person name="Hauser L."/>
            <person name="Kyrpides N."/>
            <person name="Mikhailova N."/>
            <person name="Reeve W.G."/>
            <person name="Richardson P."/>
        </authorList>
    </citation>
    <scope>NUCLEOTIDE SEQUENCE [LARGE SCALE GENOMIC DNA]</scope>
    <source>
        <strain evidence="10">WSM419</strain>
        <plasmid evidence="10">Plasmid pSMED02</plasmid>
    </source>
</reference>
<feature type="binding site" evidence="7">
    <location>
        <position position="280"/>
    </location>
    <ligand>
        <name>glyoxylate</name>
        <dbReference type="ChEBI" id="CHEBI:36655"/>
    </ligand>
</feature>
<geneLocation type="plasmid" evidence="9 10">
    <name>pSMED02</name>
</geneLocation>
<dbReference type="GO" id="GO:0010181">
    <property type="term" value="F:FMN binding"/>
    <property type="evidence" value="ECO:0007669"/>
    <property type="project" value="InterPro"/>
</dbReference>
<feature type="domain" description="FMN hydroxy acid dehydrogenase" evidence="8">
    <location>
        <begin position="1"/>
        <end position="385"/>
    </location>
</feature>
<dbReference type="CDD" id="cd02809">
    <property type="entry name" value="alpha_hydroxyacid_oxid_FMN"/>
    <property type="match status" value="1"/>
</dbReference>
<feature type="binding site" evidence="7">
    <location>
        <position position="129"/>
    </location>
    <ligand>
        <name>FMN</name>
        <dbReference type="ChEBI" id="CHEBI:58210"/>
    </ligand>
</feature>
<dbReference type="OrthoDB" id="9770452at2"/>
<evidence type="ECO:0000256" key="4">
    <source>
        <dbReference type="ARBA" id="ARBA00023002"/>
    </source>
</evidence>
<evidence type="ECO:0000256" key="3">
    <source>
        <dbReference type="ARBA" id="ARBA00022643"/>
    </source>
</evidence>
<evidence type="ECO:0000256" key="2">
    <source>
        <dbReference type="ARBA" id="ARBA00022630"/>
    </source>
</evidence>
<dbReference type="eggNOG" id="COG1304">
    <property type="taxonomic scope" value="Bacteria"/>
</dbReference>
<dbReference type="AlphaFoldDB" id="A6UKQ5"/>
<dbReference type="GO" id="GO:0004460">
    <property type="term" value="F:L-lactate dehydrogenase (cytochrome) activity"/>
    <property type="evidence" value="ECO:0007669"/>
    <property type="project" value="UniProtKB-EC"/>
</dbReference>
<protein>
    <submittedName>
        <fullName evidence="9">L-lactate dehydrogenase (Cytochrome)</fullName>
        <ecNumber evidence="9">1.1.2.3</ecNumber>
    </submittedName>
</protein>
<evidence type="ECO:0000256" key="7">
    <source>
        <dbReference type="PIRSR" id="PIRSR000138-2"/>
    </source>
</evidence>
<dbReference type="InterPro" id="IPR000262">
    <property type="entry name" value="FMN-dep_DH"/>
</dbReference>
<dbReference type="Gene3D" id="3.20.20.70">
    <property type="entry name" value="Aldolase class I"/>
    <property type="match status" value="1"/>
</dbReference>
<dbReference type="EC" id="1.1.2.3" evidence="9"/>
<feature type="binding site" evidence="7">
    <location>
        <position position="256"/>
    </location>
    <ligand>
        <name>FMN</name>
        <dbReference type="ChEBI" id="CHEBI:58210"/>
    </ligand>
</feature>
<dbReference type="PROSITE" id="PS51349">
    <property type="entry name" value="FMN_HYDROXY_ACID_DH_2"/>
    <property type="match status" value="1"/>
</dbReference>
<accession>A6UKQ5</accession>
<keyword evidence="4 9" id="KW-0560">Oxidoreductase</keyword>
<feature type="binding site" evidence="7">
    <location>
        <begin position="334"/>
        <end position="335"/>
    </location>
    <ligand>
        <name>FMN</name>
        <dbReference type="ChEBI" id="CHEBI:58210"/>
    </ligand>
</feature>
<gene>
    <name evidence="9" type="ordered locus">Smed_5475</name>
</gene>
<dbReference type="PIRSF" id="PIRSF000138">
    <property type="entry name" value="Al-hdrx_acd_dh"/>
    <property type="match status" value="1"/>
</dbReference>
<keyword evidence="3 7" id="KW-0288">FMN</keyword>
<dbReference type="InterPro" id="IPR012133">
    <property type="entry name" value="Alpha-hydoxy_acid_DH_FMN"/>
</dbReference>
<evidence type="ECO:0000256" key="1">
    <source>
        <dbReference type="ARBA" id="ARBA00001917"/>
    </source>
</evidence>
<reference evidence="9 10" key="2">
    <citation type="journal article" date="2010" name="Stand. Genomic Sci.">
        <title>Complete genome sequence of the Medicago microsymbiont Ensifer (Sinorhizobium) medicae strain WSM419.</title>
        <authorList>
            <person name="Reeve W."/>
            <person name="Chain P."/>
            <person name="O'Hara G."/>
            <person name="Ardley J."/>
            <person name="Nandesena K."/>
            <person name="Brau L."/>
            <person name="Tiwari R."/>
            <person name="Malfatti S."/>
            <person name="Kiss H."/>
            <person name="Lapidus A."/>
            <person name="Copeland A."/>
            <person name="Nolan M."/>
            <person name="Land M."/>
            <person name="Hauser L."/>
            <person name="Chang Y.J."/>
            <person name="Ivanova N."/>
            <person name="Mavromatis K."/>
            <person name="Markowitz V."/>
            <person name="Kyrpides N."/>
            <person name="Gollagher M."/>
            <person name="Yates R."/>
            <person name="Dilworth M."/>
            <person name="Howieson J."/>
        </authorList>
    </citation>
    <scope>NUCLEOTIDE SEQUENCE [LARGE SCALE GENOMIC DNA]</scope>
    <source>
        <strain evidence="9 10">WSM419</strain>
        <plasmid evidence="10">Plasmid pSMED02</plasmid>
    </source>
</reference>
<dbReference type="Pfam" id="PF01070">
    <property type="entry name" value="FMN_dh"/>
    <property type="match status" value="1"/>
</dbReference>
<dbReference type="FunFam" id="3.20.20.70:FF:000029">
    <property type="entry name" value="L-lactate dehydrogenase"/>
    <property type="match status" value="1"/>
</dbReference>
<organism evidence="9 10">
    <name type="scientific">Sinorhizobium medicae (strain WSM419)</name>
    <name type="common">Ensifer medicae</name>
    <dbReference type="NCBI Taxonomy" id="366394"/>
    <lineage>
        <taxon>Bacteria</taxon>
        <taxon>Pseudomonadati</taxon>
        <taxon>Pseudomonadota</taxon>
        <taxon>Alphaproteobacteria</taxon>
        <taxon>Hyphomicrobiales</taxon>
        <taxon>Rhizobiaceae</taxon>
        <taxon>Sinorhizobium/Ensifer group</taxon>
        <taxon>Sinorhizobium</taxon>
    </lineage>
</organism>
<dbReference type="PANTHER" id="PTHR10578:SF107">
    <property type="entry name" value="2-HYDROXYACID OXIDASE 1"/>
    <property type="match status" value="1"/>
</dbReference>
<feature type="binding site" evidence="7">
    <location>
        <position position="131"/>
    </location>
    <ligand>
        <name>glyoxylate</name>
        <dbReference type="ChEBI" id="CHEBI:36655"/>
    </ligand>
</feature>
<dbReference type="PATRIC" id="fig|366394.8.peg.1968"/>
<comment type="similarity">
    <text evidence="5">Belongs to the FMN-dependent alpha-hydroxy acid dehydrogenase family.</text>
</comment>
<keyword evidence="2 7" id="KW-0285">Flavoprotein</keyword>
<dbReference type="PANTHER" id="PTHR10578">
    <property type="entry name" value="S -2-HYDROXY-ACID OXIDASE-RELATED"/>
    <property type="match status" value="1"/>
</dbReference>
<name>A6UKQ5_SINMW</name>